<keyword evidence="4" id="KW-0804">Transcription</keyword>
<evidence type="ECO:0000256" key="2">
    <source>
        <dbReference type="ARBA" id="ARBA00023015"/>
    </source>
</evidence>
<keyword evidence="1" id="KW-0678">Repressor</keyword>
<keyword evidence="2" id="KW-0805">Transcription regulation</keyword>
<dbReference type="GO" id="GO:0000976">
    <property type="term" value="F:transcription cis-regulatory region binding"/>
    <property type="evidence" value="ECO:0007669"/>
    <property type="project" value="TreeGrafter"/>
</dbReference>
<evidence type="ECO:0000256" key="1">
    <source>
        <dbReference type="ARBA" id="ARBA00022491"/>
    </source>
</evidence>
<dbReference type="SUPFAM" id="SSF48498">
    <property type="entry name" value="Tetracyclin repressor-like, C-terminal domain"/>
    <property type="match status" value="1"/>
</dbReference>
<dbReference type="GO" id="GO:0003700">
    <property type="term" value="F:DNA-binding transcription factor activity"/>
    <property type="evidence" value="ECO:0007669"/>
    <property type="project" value="TreeGrafter"/>
</dbReference>
<feature type="domain" description="HTH tetR-type" evidence="6">
    <location>
        <begin position="3"/>
        <end position="63"/>
    </location>
</feature>
<dbReference type="PANTHER" id="PTHR30055">
    <property type="entry name" value="HTH-TYPE TRANSCRIPTIONAL REGULATOR RUTR"/>
    <property type="match status" value="1"/>
</dbReference>
<evidence type="ECO:0000256" key="5">
    <source>
        <dbReference type="PROSITE-ProRule" id="PRU00335"/>
    </source>
</evidence>
<accession>A0A1T3NV11</accession>
<dbReference type="InterPro" id="IPR004111">
    <property type="entry name" value="Repressor_TetR_C"/>
</dbReference>
<dbReference type="Pfam" id="PF00440">
    <property type="entry name" value="TetR_N"/>
    <property type="match status" value="1"/>
</dbReference>
<dbReference type="PRINTS" id="PR00400">
    <property type="entry name" value="TETREPRESSOR"/>
</dbReference>
<reference evidence="7 8" key="1">
    <citation type="submission" date="2017-03" db="EMBL/GenBank/DDBJ databases">
        <title>Draft genome sequence of Streptomyces scabrisporus NF3, endophyte isolated from Amphipterygium adstringens.</title>
        <authorList>
            <person name="Vazquez M."/>
            <person name="Ceapa C.D."/>
            <person name="Rodriguez Luna D."/>
            <person name="Sanchez Esquivel S."/>
        </authorList>
    </citation>
    <scope>NUCLEOTIDE SEQUENCE [LARGE SCALE GENOMIC DNA]</scope>
    <source>
        <strain evidence="7 8">NF3</strain>
    </source>
</reference>
<feature type="DNA-binding region" description="H-T-H motif" evidence="5">
    <location>
        <begin position="26"/>
        <end position="45"/>
    </location>
</feature>
<dbReference type="InterPro" id="IPR050109">
    <property type="entry name" value="HTH-type_TetR-like_transc_reg"/>
</dbReference>
<protein>
    <submittedName>
        <fullName evidence="7">TetR family transcriptional regulator</fullName>
    </submittedName>
</protein>
<keyword evidence="8" id="KW-1185">Reference proteome</keyword>
<dbReference type="PROSITE" id="PS50977">
    <property type="entry name" value="HTH_TETR_2"/>
    <property type="match status" value="1"/>
</dbReference>
<dbReference type="GO" id="GO:0045892">
    <property type="term" value="P:negative regulation of DNA-templated transcription"/>
    <property type="evidence" value="ECO:0007669"/>
    <property type="project" value="InterPro"/>
</dbReference>
<evidence type="ECO:0000256" key="3">
    <source>
        <dbReference type="ARBA" id="ARBA00023125"/>
    </source>
</evidence>
<keyword evidence="3 5" id="KW-0238">DNA-binding</keyword>
<sequence length="197" mass="20563">MGRLSRAQVLDAALALADRDGIAKLSMRRLGAELGVEAMTLYYYVPNKDAVLDGLVERIVASVAPRPSGPRAVWLGEFAHAFRAELLRHPAVVPLVATRPVATPEALAAVERAAAALVAEGLAPLRAFQLLNAVTTFVIGHTLAELDAGGGDSGDVPAVAAMELPCLTRALAAGLGTRADHDERFESAVRALLAGIE</sequence>
<evidence type="ECO:0000313" key="7">
    <source>
        <dbReference type="EMBL" id="OPC80482.1"/>
    </source>
</evidence>
<dbReference type="Pfam" id="PF02909">
    <property type="entry name" value="TetR_C_1"/>
    <property type="match status" value="1"/>
</dbReference>
<dbReference type="STRING" id="159449.B4N89_05525"/>
<dbReference type="Gene3D" id="1.10.357.10">
    <property type="entry name" value="Tetracycline Repressor, domain 2"/>
    <property type="match status" value="1"/>
</dbReference>
<gene>
    <name evidence="7" type="ORF">B4N89_05525</name>
</gene>
<comment type="caution">
    <text evidence="7">The sequence shown here is derived from an EMBL/GenBank/DDBJ whole genome shotgun (WGS) entry which is preliminary data.</text>
</comment>
<dbReference type="RefSeq" id="WP_078974740.1">
    <property type="nucleotide sequence ID" value="NZ_MWQN01000001.1"/>
</dbReference>
<dbReference type="GO" id="GO:0046677">
    <property type="term" value="P:response to antibiotic"/>
    <property type="evidence" value="ECO:0007669"/>
    <property type="project" value="InterPro"/>
</dbReference>
<evidence type="ECO:0000259" key="6">
    <source>
        <dbReference type="PROSITE" id="PS50977"/>
    </source>
</evidence>
<dbReference type="OrthoDB" id="329481at2"/>
<dbReference type="InterPro" id="IPR036271">
    <property type="entry name" value="Tet_transcr_reg_TetR-rel_C_sf"/>
</dbReference>
<evidence type="ECO:0000313" key="8">
    <source>
        <dbReference type="Proteomes" id="UP000190037"/>
    </source>
</evidence>
<dbReference type="Proteomes" id="UP000190037">
    <property type="component" value="Unassembled WGS sequence"/>
</dbReference>
<evidence type="ECO:0000256" key="4">
    <source>
        <dbReference type="ARBA" id="ARBA00023163"/>
    </source>
</evidence>
<dbReference type="InterPro" id="IPR003012">
    <property type="entry name" value="Tet_transcr_reg_TetR"/>
</dbReference>
<proteinExistence type="predicted"/>
<dbReference type="AlphaFoldDB" id="A0A1T3NV11"/>
<name>A0A1T3NV11_9ACTN</name>
<dbReference type="PANTHER" id="PTHR30055:SF151">
    <property type="entry name" value="TRANSCRIPTIONAL REGULATORY PROTEIN"/>
    <property type="match status" value="1"/>
</dbReference>
<dbReference type="EMBL" id="MWQN01000001">
    <property type="protein sequence ID" value="OPC80482.1"/>
    <property type="molecule type" value="Genomic_DNA"/>
</dbReference>
<dbReference type="InterPro" id="IPR001647">
    <property type="entry name" value="HTH_TetR"/>
</dbReference>
<dbReference type="SUPFAM" id="SSF46689">
    <property type="entry name" value="Homeodomain-like"/>
    <property type="match status" value="1"/>
</dbReference>
<organism evidence="7 8">
    <name type="scientific">Embleya scabrispora</name>
    <dbReference type="NCBI Taxonomy" id="159449"/>
    <lineage>
        <taxon>Bacteria</taxon>
        <taxon>Bacillati</taxon>
        <taxon>Actinomycetota</taxon>
        <taxon>Actinomycetes</taxon>
        <taxon>Kitasatosporales</taxon>
        <taxon>Streptomycetaceae</taxon>
        <taxon>Embleya</taxon>
    </lineage>
</organism>
<dbReference type="InterPro" id="IPR009057">
    <property type="entry name" value="Homeodomain-like_sf"/>
</dbReference>